<evidence type="ECO:0000259" key="1">
    <source>
        <dbReference type="Pfam" id="PF00578"/>
    </source>
</evidence>
<comment type="caution">
    <text evidence="2">The sequence shown here is derived from an EMBL/GenBank/DDBJ whole genome shotgun (WGS) entry which is preliminary data.</text>
</comment>
<evidence type="ECO:0000313" key="3">
    <source>
        <dbReference type="Proteomes" id="UP000236340"/>
    </source>
</evidence>
<name>A0A2K2H9V4_9BACT</name>
<dbReference type="InterPro" id="IPR000866">
    <property type="entry name" value="AhpC/TSA"/>
</dbReference>
<dbReference type="EMBL" id="PPFX01000018">
    <property type="protein sequence ID" value="PNU20098.1"/>
    <property type="molecule type" value="Genomic_DNA"/>
</dbReference>
<sequence length="125" mass="13898">MEALQAVLPEINKSGATLVAISPMLAKYTPQLVQKLGLTFPVLSDPGNKVAAKFGAVYTLPEAMREVYRSLGLDIPRFNGDDSWRLPMPARIIIDPAGTIHRADFFPDHTLRPEPDETVEILRRM</sequence>
<dbReference type="Pfam" id="PF00578">
    <property type="entry name" value="AhpC-TSA"/>
    <property type="match status" value="1"/>
</dbReference>
<dbReference type="Gene3D" id="3.40.30.10">
    <property type="entry name" value="Glutaredoxin"/>
    <property type="match status" value="1"/>
</dbReference>
<gene>
    <name evidence="2" type="ORF">C2E25_09290</name>
</gene>
<dbReference type="GO" id="GO:0016209">
    <property type="term" value="F:antioxidant activity"/>
    <property type="evidence" value="ECO:0007669"/>
    <property type="project" value="InterPro"/>
</dbReference>
<feature type="domain" description="Alkyl hydroperoxide reductase subunit C/ Thiol specific antioxidant" evidence="1">
    <location>
        <begin position="1"/>
        <end position="101"/>
    </location>
</feature>
<organism evidence="2 3">
    <name type="scientific">Geothermobacter hydrogeniphilus</name>
    <dbReference type="NCBI Taxonomy" id="1969733"/>
    <lineage>
        <taxon>Bacteria</taxon>
        <taxon>Pseudomonadati</taxon>
        <taxon>Thermodesulfobacteriota</taxon>
        <taxon>Desulfuromonadia</taxon>
        <taxon>Desulfuromonadales</taxon>
        <taxon>Geothermobacteraceae</taxon>
        <taxon>Geothermobacter</taxon>
    </lineage>
</organism>
<reference evidence="2 3" key="1">
    <citation type="journal article" date="2018" name="Genome Announc.">
        <title>Genome Sequence of Geothermobacter sp. HR-1 Iron Reducer from the Loihi Seamount.</title>
        <authorList>
            <person name="Smith H."/>
            <person name="Abuyen K."/>
            <person name="Tremblay J."/>
            <person name="Savalia P."/>
            <person name="Perez-Rodriguez I."/>
            <person name="Emerson D."/>
            <person name="Tully B."/>
            <person name="Amend J."/>
        </authorList>
    </citation>
    <scope>NUCLEOTIDE SEQUENCE [LARGE SCALE GENOMIC DNA]</scope>
    <source>
        <strain evidence="2 3">HR-1</strain>
    </source>
</reference>
<evidence type="ECO:0000313" key="2">
    <source>
        <dbReference type="EMBL" id="PNU20098.1"/>
    </source>
</evidence>
<protein>
    <recommendedName>
        <fullName evidence="1">Alkyl hydroperoxide reductase subunit C/ Thiol specific antioxidant domain-containing protein</fullName>
    </recommendedName>
</protein>
<proteinExistence type="predicted"/>
<dbReference type="InterPro" id="IPR036249">
    <property type="entry name" value="Thioredoxin-like_sf"/>
</dbReference>
<dbReference type="GO" id="GO:0016491">
    <property type="term" value="F:oxidoreductase activity"/>
    <property type="evidence" value="ECO:0007669"/>
    <property type="project" value="InterPro"/>
</dbReference>
<dbReference type="Proteomes" id="UP000236340">
    <property type="component" value="Unassembled WGS sequence"/>
</dbReference>
<dbReference type="AlphaFoldDB" id="A0A2K2H9V4"/>
<dbReference type="OrthoDB" id="9809746at2"/>
<accession>A0A2K2H9V4</accession>
<dbReference type="SUPFAM" id="SSF52833">
    <property type="entry name" value="Thioredoxin-like"/>
    <property type="match status" value="1"/>
</dbReference>